<dbReference type="eggNOG" id="ENOG502SFN6">
    <property type="taxonomic scope" value="Eukaryota"/>
</dbReference>
<feature type="compositionally biased region" description="Low complexity" evidence="3">
    <location>
        <begin position="56"/>
        <end position="67"/>
    </location>
</feature>
<evidence type="ECO:0000313" key="7">
    <source>
        <dbReference type="Proteomes" id="UP000000707"/>
    </source>
</evidence>
<evidence type="ECO:0000256" key="1">
    <source>
        <dbReference type="ARBA" id="ARBA00022553"/>
    </source>
</evidence>
<dbReference type="Proteomes" id="UP000000707">
    <property type="component" value="Unassembled WGS sequence"/>
</dbReference>
<feature type="modified residue" description="4-aspartylphosphate" evidence="2">
    <location>
        <position position="145"/>
    </location>
</feature>
<evidence type="ECO:0000313" key="6">
    <source>
        <dbReference type="EMBL" id="EGV64240.1"/>
    </source>
</evidence>
<dbReference type="SMART" id="SM00448">
    <property type="entry name" value="REC"/>
    <property type="match status" value="1"/>
</dbReference>
<feature type="compositionally biased region" description="Polar residues" evidence="3">
    <location>
        <begin position="27"/>
        <end position="55"/>
    </location>
</feature>
<dbReference type="CDD" id="cd17546">
    <property type="entry name" value="REC_hyHK_CKI1_RcsC-like"/>
    <property type="match status" value="1"/>
</dbReference>
<dbReference type="GeneID" id="18247128"/>
<dbReference type="GO" id="GO:0036180">
    <property type="term" value="P:filamentous growth of a population of unicellular organisms in response to biotic stimulus"/>
    <property type="evidence" value="ECO:0007669"/>
    <property type="project" value="UniProtKB-ARBA"/>
</dbReference>
<keyword evidence="1 2" id="KW-0597">Phosphoprotein</keyword>
<dbReference type="HOGENOM" id="CLU_065405_0_0_1"/>
<sequence length="222" mass="24838">MLKAFKSSSSSSSSAPPASKPSISVSTSNLHRNKSVQSTKSMSSVKSNTSLNSGKSMSSMSSHSSHSAEQNIKHSTILSPINQSPLVPNYTAYKFLIVDDNLINLKILYKILNKLFPKALIVKLNNSSTVLKLVEQEKFDLIFLDIEMPPINGIEISKRIRSTKKFNRMGLIAVTTRSTEKDMKIYKKIGIDFTFKKPLNCNLNLILNNIEIILNFRKNKKD</sequence>
<dbReference type="InterPro" id="IPR050956">
    <property type="entry name" value="2C_system_His_kinase"/>
</dbReference>
<evidence type="ECO:0000259" key="4">
    <source>
        <dbReference type="PROSITE" id="PS50110"/>
    </source>
</evidence>
<evidence type="ECO:0000256" key="2">
    <source>
        <dbReference type="PROSITE-ProRule" id="PRU00169"/>
    </source>
</evidence>
<dbReference type="EMBL" id="GL996521">
    <property type="protein sequence ID" value="EGV64240.1"/>
    <property type="molecule type" value="Genomic_DNA"/>
</dbReference>
<protein>
    <submittedName>
        <fullName evidence="5">CheY-like protein</fullName>
    </submittedName>
</protein>
<evidence type="ECO:0000313" key="5">
    <source>
        <dbReference type="EMBL" id="EGV64239.1"/>
    </source>
</evidence>
<dbReference type="Gene3D" id="3.40.50.2300">
    <property type="match status" value="1"/>
</dbReference>
<keyword evidence="7" id="KW-1185">Reference proteome</keyword>
<dbReference type="PANTHER" id="PTHR43719">
    <property type="entry name" value="TWO-COMPONENT HISTIDINE KINASE"/>
    <property type="match status" value="1"/>
</dbReference>
<dbReference type="EMBL" id="GL996521">
    <property type="protein sequence ID" value="EGV64239.1"/>
    <property type="molecule type" value="Genomic_DNA"/>
</dbReference>
<feature type="region of interest" description="Disordered" evidence="3">
    <location>
        <begin position="1"/>
        <end position="71"/>
    </location>
</feature>
<dbReference type="PANTHER" id="PTHR43719:SF28">
    <property type="entry name" value="PEROXIDE STRESS-ACTIVATED HISTIDINE KINASE MAK1-RELATED"/>
    <property type="match status" value="1"/>
</dbReference>
<evidence type="ECO:0000256" key="3">
    <source>
        <dbReference type="SAM" id="MobiDB-lite"/>
    </source>
</evidence>
<accession>G3B442</accession>
<organism evidence="7">
    <name type="scientific">Candida tenuis (strain ATCC 10573 / BCRC 21748 / CBS 615 / JCM 9827 / NBRC 10315 / NRRL Y-1498 / VKM Y-70)</name>
    <name type="common">Yeast</name>
    <name type="synonym">Yamadazyma tenuis</name>
    <dbReference type="NCBI Taxonomy" id="590646"/>
    <lineage>
        <taxon>Eukaryota</taxon>
        <taxon>Fungi</taxon>
        <taxon>Dikarya</taxon>
        <taxon>Ascomycota</taxon>
        <taxon>Saccharomycotina</taxon>
        <taxon>Pichiomycetes</taxon>
        <taxon>Debaryomycetaceae</taxon>
        <taxon>Yamadazyma</taxon>
    </lineage>
</organism>
<dbReference type="GO" id="GO:0000160">
    <property type="term" value="P:phosphorelay signal transduction system"/>
    <property type="evidence" value="ECO:0007669"/>
    <property type="project" value="InterPro"/>
</dbReference>
<reference evidence="6 7" key="1">
    <citation type="journal article" date="2011" name="Proc. Natl. Acad. Sci. U.S.A.">
        <title>Comparative genomics of xylose-fermenting fungi for enhanced biofuel production.</title>
        <authorList>
            <person name="Wohlbach D.J."/>
            <person name="Kuo A."/>
            <person name="Sato T.K."/>
            <person name="Potts K.M."/>
            <person name="Salamov A.A."/>
            <person name="LaButti K.M."/>
            <person name="Sun H."/>
            <person name="Clum A."/>
            <person name="Pangilinan J.L."/>
            <person name="Lindquist E.A."/>
            <person name="Lucas S."/>
            <person name="Lapidus A."/>
            <person name="Jin M."/>
            <person name="Gunawan C."/>
            <person name="Balan V."/>
            <person name="Dale B.E."/>
            <person name="Jeffries T.W."/>
            <person name="Zinkel R."/>
            <person name="Barry K.W."/>
            <person name="Grigoriev I.V."/>
            <person name="Gasch A.P."/>
        </authorList>
    </citation>
    <scope>NUCLEOTIDE SEQUENCE [LARGE SCALE GENOMIC DNA]</scope>
    <source>
        <strain evidence="6">ATCC 10573</strain>
        <strain evidence="7">ATCC 10573 / BCRC 21748 / CBS 615 / JCM 9827 / NBRC 10315 / NRRL Y-1498 / VKM Y-70</strain>
    </source>
</reference>
<dbReference type="AlphaFoldDB" id="G3B442"/>
<feature type="compositionally biased region" description="Low complexity" evidence="3">
    <location>
        <begin position="1"/>
        <end position="26"/>
    </location>
</feature>
<dbReference type="GO" id="GO:0006950">
    <property type="term" value="P:response to stress"/>
    <property type="evidence" value="ECO:0007669"/>
    <property type="project" value="UniProtKB-ARBA"/>
</dbReference>
<dbReference type="InterPro" id="IPR001789">
    <property type="entry name" value="Sig_transdc_resp-reg_receiver"/>
</dbReference>
<proteinExistence type="predicted"/>
<feature type="domain" description="Response regulatory" evidence="4">
    <location>
        <begin position="94"/>
        <end position="212"/>
    </location>
</feature>
<gene>
    <name evidence="6" type="ORF">CANTEDRAFT_113814</name>
</gene>
<dbReference type="STRING" id="590646.G3B442"/>
<dbReference type="PROSITE" id="PS50110">
    <property type="entry name" value="RESPONSE_REGULATORY"/>
    <property type="match status" value="1"/>
</dbReference>
<dbReference type="SUPFAM" id="SSF52172">
    <property type="entry name" value="CheY-like"/>
    <property type="match status" value="1"/>
</dbReference>
<name>G3B442_CANTC</name>
<dbReference type="OrthoDB" id="303614at2759"/>
<dbReference type="KEGG" id="cten:18247128"/>
<dbReference type="Pfam" id="PF00072">
    <property type="entry name" value="Response_reg"/>
    <property type="match status" value="1"/>
</dbReference>
<dbReference type="InterPro" id="IPR011006">
    <property type="entry name" value="CheY-like_superfamily"/>
</dbReference>
<dbReference type="GO" id="GO:1900445">
    <property type="term" value="P:positive regulation of filamentous growth of a population of unicellular organisms in response to biotic stimulus"/>
    <property type="evidence" value="ECO:0007669"/>
    <property type="project" value="UniProtKB-ARBA"/>
</dbReference>